<dbReference type="Pfam" id="PF04454">
    <property type="entry name" value="Linocin_M18"/>
    <property type="match status" value="1"/>
</dbReference>
<dbReference type="InterPro" id="IPR051429">
    <property type="entry name" value="Encapsulin_nc"/>
</dbReference>
<proteinExistence type="inferred from homology"/>
<dbReference type="KEGG" id="gry:D7I44_03425"/>
<dbReference type="AlphaFoldDB" id="A0A387BFG5"/>
<dbReference type="PANTHER" id="PTHR37165:SF1">
    <property type="entry name" value="TYPE 1 ENCAPSULIN SHELL PROTEIN"/>
    <property type="match status" value="1"/>
</dbReference>
<evidence type="ECO:0000256" key="3">
    <source>
        <dbReference type="ARBA" id="ARBA00033787"/>
    </source>
</evidence>
<keyword evidence="6" id="KW-1185">Reference proteome</keyword>
<name>A0A387BFG5_9MICO</name>
<comment type="subcellular location">
    <subcellularLocation>
        <location evidence="1">Encapsulin nanocompartment</location>
    </subcellularLocation>
</comment>
<organism evidence="5 6">
    <name type="scientific">Gryllotalpicola protaetiae</name>
    <dbReference type="NCBI Taxonomy" id="2419771"/>
    <lineage>
        <taxon>Bacteria</taxon>
        <taxon>Bacillati</taxon>
        <taxon>Actinomycetota</taxon>
        <taxon>Actinomycetes</taxon>
        <taxon>Micrococcales</taxon>
        <taxon>Microbacteriaceae</taxon>
        <taxon>Gryllotalpicola</taxon>
    </lineage>
</organism>
<gene>
    <name evidence="5" type="ORF">D7I44_03425</name>
</gene>
<reference evidence="5 6" key="1">
    <citation type="submission" date="2018-09" db="EMBL/GenBank/DDBJ databases">
        <title>Genome sequencing of strain 2DFW10M-5.</title>
        <authorList>
            <person name="Heo J."/>
            <person name="Kim S.-J."/>
            <person name="Kwon S.-W."/>
        </authorList>
    </citation>
    <scope>NUCLEOTIDE SEQUENCE [LARGE SCALE GENOMIC DNA]</scope>
    <source>
        <strain evidence="5 6">2DFW10M-5</strain>
    </source>
</reference>
<evidence type="ECO:0000313" key="5">
    <source>
        <dbReference type="EMBL" id="AYG02663.1"/>
    </source>
</evidence>
<dbReference type="GO" id="GO:0140737">
    <property type="term" value="C:encapsulin nanocompartment"/>
    <property type="evidence" value="ECO:0007669"/>
    <property type="project" value="UniProtKB-SubCell"/>
</dbReference>
<evidence type="ECO:0000256" key="1">
    <source>
        <dbReference type="ARBA" id="ARBA00033738"/>
    </source>
</evidence>
<keyword evidence="3" id="KW-1284">Encapsulin nanocompartment</keyword>
<dbReference type="PANTHER" id="PTHR37165">
    <property type="entry name" value="PEPTIDASE U56 FAMILY"/>
    <property type="match status" value="1"/>
</dbReference>
<dbReference type="OrthoDB" id="2922at2"/>
<dbReference type="Gene3D" id="3.30.2400.30">
    <property type="match status" value="1"/>
</dbReference>
<dbReference type="PIRSF" id="PIRSF019254">
    <property type="entry name" value="CFP29"/>
    <property type="match status" value="1"/>
</dbReference>
<dbReference type="EMBL" id="CP032624">
    <property type="protein sequence ID" value="AYG02663.1"/>
    <property type="molecule type" value="Genomic_DNA"/>
</dbReference>
<evidence type="ECO:0000313" key="6">
    <source>
        <dbReference type="Proteomes" id="UP000275069"/>
    </source>
</evidence>
<dbReference type="RefSeq" id="WP_120788197.1">
    <property type="nucleotide sequence ID" value="NZ_CP032624.1"/>
</dbReference>
<dbReference type="Gene3D" id="3.30.2320.10">
    <property type="entry name" value="hypothetical protein PF0899 domain"/>
    <property type="match status" value="1"/>
</dbReference>
<dbReference type="Proteomes" id="UP000275069">
    <property type="component" value="Chromosome"/>
</dbReference>
<dbReference type="NCBIfam" id="NF041155">
    <property type="entry name" value="encap_f1"/>
    <property type="match status" value="1"/>
</dbReference>
<evidence type="ECO:0000256" key="2">
    <source>
        <dbReference type="ARBA" id="ARBA00033743"/>
    </source>
</evidence>
<comment type="similarity">
    <text evidence="2">Belongs to the encapsulin family. Family 1 subfamily.</text>
</comment>
<protein>
    <recommendedName>
        <fullName evidence="4">Type 1 encapsulin shell protein</fullName>
    </recommendedName>
</protein>
<dbReference type="InterPro" id="IPR007544">
    <property type="entry name" value="ENCAP"/>
</dbReference>
<accession>A0A387BFG5</accession>
<sequence>MTGHLLRRHAPITDEVWKLLDDEAKERLTVALGARHFVDVAGPLGWQHSATNLGRVGPAAPLGEGVIGRSRRVLPLTELRADFQLPQNELLDATRGAADVDLGSLDLAAHRIASAENEAVFHGWEAAGIVGIIPSSPHEPLVHDPGAIGFETVAATAVATLKSAGIDGPYGLALCPDDWTAVIEATDRGYPLLRHLGDVLEGPIEWIPGIHESVVLSTRGGDWLLELGEDLSLGYASHTAESVSLYLEESLSFRVATPEAAVAIRTRT</sequence>
<evidence type="ECO:0000256" key="4">
    <source>
        <dbReference type="ARBA" id="ARBA00050023"/>
    </source>
</evidence>